<name>A0A8J2IZR8_FUSEQ</name>
<accession>A0A8J2IZR8</accession>
<reference evidence="4" key="1">
    <citation type="submission" date="2021-05" db="EMBL/GenBank/DDBJ databases">
        <authorList>
            <person name="Khan N."/>
        </authorList>
    </citation>
    <scope>NUCLEOTIDE SEQUENCE</scope>
</reference>
<feature type="signal peptide" evidence="3">
    <location>
        <begin position="1"/>
        <end position="18"/>
    </location>
</feature>
<comment type="caution">
    <text evidence="4">The sequence shown here is derived from an EMBL/GenBank/DDBJ whole genome shotgun (WGS) entry which is preliminary data.</text>
</comment>
<evidence type="ECO:0008006" key="6">
    <source>
        <dbReference type="Google" id="ProtNLM"/>
    </source>
</evidence>
<gene>
    <name evidence="4" type="ORF">FEQUK3_LOCUS3589</name>
</gene>
<feature type="compositionally biased region" description="Basic and acidic residues" evidence="1">
    <location>
        <begin position="497"/>
        <end position="519"/>
    </location>
</feature>
<keyword evidence="2" id="KW-1133">Transmembrane helix</keyword>
<feature type="transmembrane region" description="Helical" evidence="2">
    <location>
        <begin position="455"/>
        <end position="475"/>
    </location>
</feature>
<keyword evidence="2" id="KW-0812">Transmembrane</keyword>
<dbReference type="EMBL" id="CAJSTJ010000121">
    <property type="protein sequence ID" value="CAG7557939.1"/>
    <property type="molecule type" value="Genomic_DNA"/>
</dbReference>
<keyword evidence="3" id="KW-0732">Signal</keyword>
<keyword evidence="2" id="KW-0472">Membrane</keyword>
<protein>
    <recommendedName>
        <fullName evidence="6">Fucose-specific lectin</fullName>
    </recommendedName>
</protein>
<feature type="region of interest" description="Disordered" evidence="1">
    <location>
        <begin position="483"/>
        <end position="531"/>
    </location>
</feature>
<feature type="region of interest" description="Disordered" evidence="1">
    <location>
        <begin position="426"/>
        <end position="451"/>
    </location>
</feature>
<organism evidence="4 5">
    <name type="scientific">Fusarium equiseti</name>
    <name type="common">Fusarium scirpi</name>
    <dbReference type="NCBI Taxonomy" id="61235"/>
    <lineage>
        <taxon>Eukaryota</taxon>
        <taxon>Fungi</taxon>
        <taxon>Dikarya</taxon>
        <taxon>Ascomycota</taxon>
        <taxon>Pezizomycotina</taxon>
        <taxon>Sordariomycetes</taxon>
        <taxon>Hypocreomycetidae</taxon>
        <taxon>Hypocreales</taxon>
        <taxon>Nectriaceae</taxon>
        <taxon>Fusarium</taxon>
        <taxon>Fusarium incarnatum-equiseti species complex</taxon>
    </lineage>
</organism>
<proteinExistence type="predicted"/>
<evidence type="ECO:0000313" key="4">
    <source>
        <dbReference type="EMBL" id="CAG7557939.1"/>
    </source>
</evidence>
<evidence type="ECO:0000313" key="5">
    <source>
        <dbReference type="Proteomes" id="UP000693738"/>
    </source>
</evidence>
<feature type="chain" id="PRO_5035234386" description="Fucose-specific lectin" evidence="3">
    <location>
        <begin position="19"/>
        <end position="531"/>
    </location>
</feature>
<sequence>MVTALLILANCHVSTTSALKCVNFSPPIVFLRASKRRRHLSDIAIRVNDRIFILPVESNRMLLERFEIHSIDALKLSTTLKVPNGELRTSIFQPQENELLLVTLRPTIQVGAQDPTTGKILYSNCNSKETPIFPLDKPNILDAKETPKNGTALAGAGWYDFNQEKVIASLFWQSKDNAIVNGYYQCDMKTGKLVRSGEYRISETAEIDSIHKSSGLTVDLLGADNGYRVFYHNEERNVKVLKYTQTTDWADGGYVSQGIAAGMAIGSAHIDKENMTVAFPRGENDIWTSRLEKSGRWRLGIGNNFTNNSKTIEPTDFNPPTFTLPAWNSSLEAMGSSIDRSRKRSIFYIGTDSKLHEVAATRETWNTTSNQTEEVWPTADDPSSGIAVAYFQPDGKSWIYYWSNKTIVQAYRNYDGKWEDAVALPQEEPSKTDNNPPAQTEAPDESSGLSSGAKAGIGVGVGVGALLVGVLGWLWMKRRNKRKETGVSEVGSPTDSHFTEVKKNPTEMDGHGRPAELDNRPSVVYELQGQH</sequence>
<evidence type="ECO:0000256" key="2">
    <source>
        <dbReference type="SAM" id="Phobius"/>
    </source>
</evidence>
<dbReference type="Proteomes" id="UP000693738">
    <property type="component" value="Unassembled WGS sequence"/>
</dbReference>
<evidence type="ECO:0000256" key="1">
    <source>
        <dbReference type="SAM" id="MobiDB-lite"/>
    </source>
</evidence>
<dbReference type="AlphaFoldDB" id="A0A8J2IZR8"/>
<evidence type="ECO:0000256" key="3">
    <source>
        <dbReference type="SAM" id="SignalP"/>
    </source>
</evidence>